<dbReference type="GO" id="GO:0007018">
    <property type="term" value="P:microtubule-based movement"/>
    <property type="evidence" value="ECO:0007669"/>
    <property type="project" value="InterPro"/>
</dbReference>
<accession>A0A8T0DB22</accession>
<proteinExistence type="predicted"/>
<feature type="domain" description="Dynein heavy chain hydrolytic ATP-binding dynein motor region" evidence="1">
    <location>
        <begin position="7"/>
        <end position="57"/>
    </location>
</feature>
<dbReference type="GO" id="GO:0051959">
    <property type="term" value="F:dynein light intermediate chain binding"/>
    <property type="evidence" value="ECO:0007669"/>
    <property type="project" value="InterPro"/>
</dbReference>
<organism evidence="2 3">
    <name type="scientific">Paragonimus westermani</name>
    <dbReference type="NCBI Taxonomy" id="34504"/>
    <lineage>
        <taxon>Eukaryota</taxon>
        <taxon>Metazoa</taxon>
        <taxon>Spiralia</taxon>
        <taxon>Lophotrochozoa</taxon>
        <taxon>Platyhelminthes</taxon>
        <taxon>Trematoda</taxon>
        <taxon>Digenea</taxon>
        <taxon>Plagiorchiida</taxon>
        <taxon>Troglotremata</taxon>
        <taxon>Troglotrematidae</taxon>
        <taxon>Paragonimus</taxon>
    </lineage>
</organism>
<dbReference type="OrthoDB" id="447173at2759"/>
<dbReference type="EMBL" id="JTDF01007396">
    <property type="protein sequence ID" value="KAF8565043.1"/>
    <property type="molecule type" value="Genomic_DNA"/>
</dbReference>
<keyword evidence="3" id="KW-1185">Reference proteome</keyword>
<dbReference type="GO" id="GO:0005524">
    <property type="term" value="F:ATP binding"/>
    <property type="evidence" value="ECO:0007669"/>
    <property type="project" value="InterPro"/>
</dbReference>
<dbReference type="GO" id="GO:0045505">
    <property type="term" value="F:dynein intermediate chain binding"/>
    <property type="evidence" value="ECO:0007669"/>
    <property type="project" value="InterPro"/>
</dbReference>
<dbReference type="PANTHER" id="PTHR45703">
    <property type="entry name" value="DYNEIN HEAVY CHAIN"/>
    <property type="match status" value="1"/>
</dbReference>
<dbReference type="GO" id="GO:0030286">
    <property type="term" value="C:dynein complex"/>
    <property type="evidence" value="ECO:0007669"/>
    <property type="project" value="InterPro"/>
</dbReference>
<sequence length="99" mass="10836">MGALVYYGDLTTTLEISCGKMSLLDVEGFLHKCIQLFETTSFRHGLVLVGATGSGKTKCYKVLQSTLTLPREKPSLDGTFFQSVHTYVLNPNSVTMGQL</sequence>
<reference evidence="2 3" key="1">
    <citation type="submission" date="2019-07" db="EMBL/GenBank/DDBJ databases">
        <title>Annotation for the trematode Paragonimus westermani.</title>
        <authorList>
            <person name="Choi Y.-J."/>
        </authorList>
    </citation>
    <scope>NUCLEOTIDE SEQUENCE [LARGE SCALE GENOMIC DNA]</scope>
    <source>
        <strain evidence="2">180907_Pwestermani</strain>
    </source>
</reference>
<dbReference type="Proteomes" id="UP000699462">
    <property type="component" value="Unassembled WGS sequence"/>
</dbReference>
<dbReference type="Pfam" id="PF12774">
    <property type="entry name" value="AAA_6"/>
    <property type="match status" value="1"/>
</dbReference>
<evidence type="ECO:0000259" key="1">
    <source>
        <dbReference type="Pfam" id="PF12774"/>
    </source>
</evidence>
<dbReference type="AlphaFoldDB" id="A0A8T0DB22"/>
<evidence type="ECO:0000313" key="3">
    <source>
        <dbReference type="Proteomes" id="UP000699462"/>
    </source>
</evidence>
<dbReference type="InterPro" id="IPR035699">
    <property type="entry name" value="AAA_6"/>
</dbReference>
<gene>
    <name evidence="2" type="ORF">P879_05988</name>
</gene>
<dbReference type="Gene3D" id="3.40.50.300">
    <property type="entry name" value="P-loop containing nucleotide triphosphate hydrolases"/>
    <property type="match status" value="1"/>
</dbReference>
<dbReference type="PANTHER" id="PTHR45703:SF36">
    <property type="entry name" value="DYNEIN HEAVY CHAIN, CYTOPLASMIC"/>
    <property type="match status" value="1"/>
</dbReference>
<evidence type="ECO:0000313" key="2">
    <source>
        <dbReference type="EMBL" id="KAF8565043.1"/>
    </source>
</evidence>
<protein>
    <recommendedName>
        <fullName evidence="1">Dynein heavy chain hydrolytic ATP-binding dynein motor region domain-containing protein</fullName>
    </recommendedName>
</protein>
<name>A0A8T0DB22_9TREM</name>
<dbReference type="InterPro" id="IPR027417">
    <property type="entry name" value="P-loop_NTPase"/>
</dbReference>
<dbReference type="InterPro" id="IPR026983">
    <property type="entry name" value="DHC"/>
</dbReference>
<comment type="caution">
    <text evidence="2">The sequence shown here is derived from an EMBL/GenBank/DDBJ whole genome shotgun (WGS) entry which is preliminary data.</text>
</comment>